<feature type="coiled-coil region" evidence="12">
    <location>
        <begin position="468"/>
        <end position="506"/>
    </location>
</feature>
<evidence type="ECO:0000259" key="16">
    <source>
        <dbReference type="PROSITE" id="PS50885"/>
    </source>
</evidence>
<feature type="transmembrane region" description="Helical" evidence="14">
    <location>
        <begin position="12"/>
        <end position="34"/>
    </location>
</feature>
<keyword evidence="7 14" id="KW-1133">Transmembrane helix</keyword>
<dbReference type="SUPFAM" id="SSF58104">
    <property type="entry name" value="Methyl-accepting chemotaxis protein (MCP) signaling domain"/>
    <property type="match status" value="1"/>
</dbReference>
<evidence type="ECO:0000256" key="4">
    <source>
        <dbReference type="ARBA" id="ARBA00022500"/>
    </source>
</evidence>
<dbReference type="SMART" id="SM00283">
    <property type="entry name" value="MA"/>
    <property type="match status" value="1"/>
</dbReference>
<evidence type="ECO:0000256" key="1">
    <source>
        <dbReference type="ARBA" id="ARBA00004429"/>
    </source>
</evidence>
<evidence type="ECO:0000256" key="3">
    <source>
        <dbReference type="ARBA" id="ARBA00022481"/>
    </source>
</evidence>
<dbReference type="EMBL" id="JAQQFR010000015">
    <property type="protein sequence ID" value="MFL9880815.1"/>
    <property type="molecule type" value="Genomic_DNA"/>
</dbReference>
<feature type="domain" description="Methyl-accepting transducer" evidence="15">
    <location>
        <begin position="268"/>
        <end position="497"/>
    </location>
</feature>
<accession>A0ABW8ZE70</accession>
<dbReference type="Pfam" id="PF00672">
    <property type="entry name" value="HAMP"/>
    <property type="match status" value="1"/>
</dbReference>
<dbReference type="Proteomes" id="UP001629214">
    <property type="component" value="Unassembled WGS sequence"/>
</dbReference>
<evidence type="ECO:0000256" key="13">
    <source>
        <dbReference type="SAM" id="MobiDB-lite"/>
    </source>
</evidence>
<comment type="caution">
    <text evidence="17">The sequence shown here is derived from an EMBL/GenBank/DDBJ whole genome shotgun (WGS) entry which is preliminary data.</text>
</comment>
<dbReference type="RefSeq" id="WP_408169820.1">
    <property type="nucleotide sequence ID" value="NZ_JAQQFR010000015.1"/>
</dbReference>
<keyword evidence="9 11" id="KW-0807">Transducer</keyword>
<dbReference type="InterPro" id="IPR003122">
    <property type="entry name" value="Tar_rcpt_lig-bd"/>
</dbReference>
<comment type="similarity">
    <text evidence="10">Belongs to the methyl-accepting chemotaxis (MCP) protein family.</text>
</comment>
<feature type="region of interest" description="Disordered" evidence="13">
    <location>
        <begin position="521"/>
        <end position="579"/>
    </location>
</feature>
<dbReference type="PROSITE" id="PS50885">
    <property type="entry name" value="HAMP"/>
    <property type="match status" value="1"/>
</dbReference>
<dbReference type="InterPro" id="IPR051310">
    <property type="entry name" value="MCP_chemotaxis"/>
</dbReference>
<organism evidence="17 18">
    <name type="scientific">Herbaspirillum rhizosphaerae</name>
    <dbReference type="NCBI Taxonomy" id="346179"/>
    <lineage>
        <taxon>Bacteria</taxon>
        <taxon>Pseudomonadati</taxon>
        <taxon>Pseudomonadota</taxon>
        <taxon>Betaproteobacteria</taxon>
        <taxon>Burkholderiales</taxon>
        <taxon>Oxalobacteraceae</taxon>
        <taxon>Herbaspirillum</taxon>
    </lineage>
</organism>
<feature type="compositionally biased region" description="Polar residues" evidence="13">
    <location>
        <begin position="541"/>
        <end position="554"/>
    </location>
</feature>
<gene>
    <name evidence="17" type="ORF">PQR63_20625</name>
</gene>
<evidence type="ECO:0000256" key="5">
    <source>
        <dbReference type="ARBA" id="ARBA00022519"/>
    </source>
</evidence>
<evidence type="ECO:0000313" key="18">
    <source>
        <dbReference type="Proteomes" id="UP001629214"/>
    </source>
</evidence>
<evidence type="ECO:0000256" key="2">
    <source>
        <dbReference type="ARBA" id="ARBA00022475"/>
    </source>
</evidence>
<evidence type="ECO:0000259" key="15">
    <source>
        <dbReference type="PROSITE" id="PS50111"/>
    </source>
</evidence>
<evidence type="ECO:0000256" key="8">
    <source>
        <dbReference type="ARBA" id="ARBA00023136"/>
    </source>
</evidence>
<keyword evidence="5" id="KW-0997">Cell inner membrane</keyword>
<keyword evidence="6 14" id="KW-0812">Transmembrane</keyword>
<keyword evidence="8 14" id="KW-0472">Membrane</keyword>
<evidence type="ECO:0000256" key="6">
    <source>
        <dbReference type="ARBA" id="ARBA00022692"/>
    </source>
</evidence>
<dbReference type="PANTHER" id="PTHR43531">
    <property type="entry name" value="PROTEIN ICFG"/>
    <property type="match status" value="1"/>
</dbReference>
<feature type="domain" description="HAMP" evidence="16">
    <location>
        <begin position="211"/>
        <end position="263"/>
    </location>
</feature>
<keyword evidence="18" id="KW-1185">Reference proteome</keyword>
<dbReference type="InterPro" id="IPR004089">
    <property type="entry name" value="MCPsignal_dom"/>
</dbReference>
<dbReference type="SMART" id="SM00304">
    <property type="entry name" value="HAMP"/>
    <property type="match status" value="1"/>
</dbReference>
<dbReference type="PANTHER" id="PTHR43531:SF14">
    <property type="entry name" value="METHYL-ACCEPTING CHEMOTAXIS PROTEIN I-RELATED"/>
    <property type="match status" value="1"/>
</dbReference>
<evidence type="ECO:0000256" key="9">
    <source>
        <dbReference type="ARBA" id="ARBA00023224"/>
    </source>
</evidence>
<dbReference type="CDD" id="cd06225">
    <property type="entry name" value="HAMP"/>
    <property type="match status" value="1"/>
</dbReference>
<dbReference type="CDD" id="cd11386">
    <property type="entry name" value="MCP_signal"/>
    <property type="match status" value="1"/>
</dbReference>
<protein>
    <submittedName>
        <fullName evidence="17">Methyl-accepting chemotaxis protein</fullName>
    </submittedName>
</protein>
<dbReference type="Gene3D" id="1.10.287.950">
    <property type="entry name" value="Methyl-accepting chemotaxis protein"/>
    <property type="match status" value="1"/>
</dbReference>
<dbReference type="InterPro" id="IPR003660">
    <property type="entry name" value="HAMP_dom"/>
</dbReference>
<dbReference type="Pfam" id="PF02203">
    <property type="entry name" value="TarH"/>
    <property type="match status" value="1"/>
</dbReference>
<keyword evidence="2" id="KW-1003">Cell membrane</keyword>
<evidence type="ECO:0000256" key="12">
    <source>
        <dbReference type="SAM" id="Coils"/>
    </source>
</evidence>
<comment type="subcellular location">
    <subcellularLocation>
        <location evidence="1">Cell inner membrane</location>
        <topology evidence="1">Multi-pass membrane protein</topology>
    </subcellularLocation>
</comment>
<name>A0ABW8ZE70_9BURK</name>
<evidence type="ECO:0000256" key="7">
    <source>
        <dbReference type="ARBA" id="ARBA00022989"/>
    </source>
</evidence>
<sequence length="579" mass="62268">MKTLRLTIKSRLALAMAILSVLLLAIGMTGLFGMSTVVKINRELYQVRMPKTVAADNTLLWVGRQRTSLDQAALTTDPAWAQQMYKTEADVGKQALEWWAKYAALPQSEQAKKLVQDVTEGLTKTEKAIDEFRDAIKGGDRQQISDKARVVGTVYTAMQKSGTLLNEYETDAARQNYEDSLNRYENFRMISIAAVAIGLLLAGYSWFSLRRAISRPIEQALKHFDDIAEGDLTHRVHVHSTDEMGQLLTGLSKMQDNLTKTVSTVRTGSDAIATATKEISAGNLDLSSRTEQQAASLEETASSMEELTSTVKHNADNARQASTLAVNASQIASAGNDVVSRVVTTMDEIRDSSTKITEIVGIIDGIAFQTNILALNAAVEAARAGEQGRGFAVVASEVRALAQRSSSAAKEIKDLIMLSVDRVQTGSALAGQAGQTMSEIIGAVQRVTDIMGEISSASSEQSSGIDQVSRAVSQMDEATQQNAALVEQASAAAKSLEQQALSLKDAVSIFKIIEEQRSHQAYAKPTYSTAPSRTPVKARSTKSITPLKMSSSATPALASAKPAIGKPPAASSNDDWETF</sequence>
<proteinExistence type="inferred from homology"/>
<reference evidence="17 18" key="1">
    <citation type="journal article" date="2024" name="Chem. Sci.">
        <title>Discovery of megapolipeptins by genome mining of a Burkholderiales bacteria collection.</title>
        <authorList>
            <person name="Paulo B.S."/>
            <person name="Recchia M.J.J."/>
            <person name="Lee S."/>
            <person name="Fergusson C.H."/>
            <person name="Romanowski S.B."/>
            <person name="Hernandez A."/>
            <person name="Krull N."/>
            <person name="Liu D.Y."/>
            <person name="Cavanagh H."/>
            <person name="Bos A."/>
            <person name="Gray C.A."/>
            <person name="Murphy B.T."/>
            <person name="Linington R.G."/>
            <person name="Eustaquio A.S."/>
        </authorList>
    </citation>
    <scope>NUCLEOTIDE SEQUENCE [LARGE SCALE GENOMIC DNA]</scope>
    <source>
        <strain evidence="17 18">RL21-008-BIB-B</strain>
    </source>
</reference>
<keyword evidence="3" id="KW-0488">Methylation</keyword>
<evidence type="ECO:0000256" key="14">
    <source>
        <dbReference type="SAM" id="Phobius"/>
    </source>
</evidence>
<evidence type="ECO:0000256" key="10">
    <source>
        <dbReference type="ARBA" id="ARBA00029447"/>
    </source>
</evidence>
<dbReference type="Pfam" id="PF00015">
    <property type="entry name" value="MCPsignal"/>
    <property type="match status" value="1"/>
</dbReference>
<keyword evidence="12" id="KW-0175">Coiled coil</keyword>
<dbReference type="PRINTS" id="PR00260">
    <property type="entry name" value="CHEMTRNSDUCR"/>
</dbReference>
<dbReference type="PROSITE" id="PS50111">
    <property type="entry name" value="CHEMOTAXIS_TRANSDUC_2"/>
    <property type="match status" value="1"/>
</dbReference>
<keyword evidence="4" id="KW-0145">Chemotaxis</keyword>
<evidence type="ECO:0000256" key="11">
    <source>
        <dbReference type="PROSITE-ProRule" id="PRU00284"/>
    </source>
</evidence>
<dbReference type="InterPro" id="IPR004090">
    <property type="entry name" value="Chemotax_Me-accpt_rcpt"/>
</dbReference>
<evidence type="ECO:0000313" key="17">
    <source>
        <dbReference type="EMBL" id="MFL9880815.1"/>
    </source>
</evidence>